<keyword evidence="3" id="KW-1185">Reference proteome</keyword>
<evidence type="ECO:0000313" key="3">
    <source>
        <dbReference type="Proteomes" id="UP001367508"/>
    </source>
</evidence>
<dbReference type="EMBL" id="JAYMYQ010000005">
    <property type="protein sequence ID" value="KAK7327760.1"/>
    <property type="molecule type" value="Genomic_DNA"/>
</dbReference>
<feature type="transmembrane region" description="Helical" evidence="1">
    <location>
        <begin position="63"/>
        <end position="83"/>
    </location>
</feature>
<reference evidence="2 3" key="1">
    <citation type="submission" date="2024-01" db="EMBL/GenBank/DDBJ databases">
        <title>The genomes of 5 underutilized Papilionoideae crops provide insights into root nodulation and disease resistanc.</title>
        <authorList>
            <person name="Jiang F."/>
        </authorList>
    </citation>
    <scope>NUCLEOTIDE SEQUENCE [LARGE SCALE GENOMIC DNA]</scope>
    <source>
        <strain evidence="2">LVBAO_FW01</strain>
        <tissue evidence="2">Leaves</tissue>
    </source>
</reference>
<keyword evidence="1" id="KW-0812">Transmembrane</keyword>
<comment type="caution">
    <text evidence="2">The sequence shown here is derived from an EMBL/GenBank/DDBJ whole genome shotgun (WGS) entry which is preliminary data.</text>
</comment>
<dbReference type="AlphaFoldDB" id="A0AAN9L1G4"/>
<keyword evidence="1" id="KW-1133">Transmembrane helix</keyword>
<gene>
    <name evidence="2" type="ORF">VNO77_21851</name>
</gene>
<keyword evidence="1" id="KW-0472">Membrane</keyword>
<evidence type="ECO:0000256" key="1">
    <source>
        <dbReference type="SAM" id="Phobius"/>
    </source>
</evidence>
<evidence type="ECO:0000313" key="2">
    <source>
        <dbReference type="EMBL" id="KAK7327760.1"/>
    </source>
</evidence>
<proteinExistence type="predicted"/>
<accession>A0AAN9L1G4</accession>
<sequence>MSKTKPCIKYSMNCFIGFKEIDNLEPRIVRYIHPLNATAADSPPRASISCISSINRKNLSSCAYAAPIYAFVVFSVIVSIVALRDARRESMMRIPATIAVFDEASSGSGS</sequence>
<name>A0AAN9L1G4_CANGL</name>
<dbReference type="Proteomes" id="UP001367508">
    <property type="component" value="Unassembled WGS sequence"/>
</dbReference>
<protein>
    <submittedName>
        <fullName evidence="2">Uncharacterized protein</fullName>
    </submittedName>
</protein>
<organism evidence="2 3">
    <name type="scientific">Canavalia gladiata</name>
    <name type="common">Sword bean</name>
    <name type="synonym">Dolichos gladiatus</name>
    <dbReference type="NCBI Taxonomy" id="3824"/>
    <lineage>
        <taxon>Eukaryota</taxon>
        <taxon>Viridiplantae</taxon>
        <taxon>Streptophyta</taxon>
        <taxon>Embryophyta</taxon>
        <taxon>Tracheophyta</taxon>
        <taxon>Spermatophyta</taxon>
        <taxon>Magnoliopsida</taxon>
        <taxon>eudicotyledons</taxon>
        <taxon>Gunneridae</taxon>
        <taxon>Pentapetalae</taxon>
        <taxon>rosids</taxon>
        <taxon>fabids</taxon>
        <taxon>Fabales</taxon>
        <taxon>Fabaceae</taxon>
        <taxon>Papilionoideae</taxon>
        <taxon>50 kb inversion clade</taxon>
        <taxon>NPAAA clade</taxon>
        <taxon>indigoferoid/millettioid clade</taxon>
        <taxon>Phaseoleae</taxon>
        <taxon>Canavalia</taxon>
    </lineage>
</organism>